<dbReference type="EMBL" id="ACOU01000002">
    <property type="protein sequence ID" value="EKX73541.1"/>
    <property type="molecule type" value="Genomic_DNA"/>
</dbReference>
<keyword evidence="4" id="KW-0521">NADP</keyword>
<dbReference type="Gene3D" id="3.50.50.60">
    <property type="entry name" value="FAD/NAD(P)-binding domain"/>
    <property type="match status" value="1"/>
</dbReference>
<comment type="caution">
    <text evidence="7">The sequence shown here is derived from an EMBL/GenBank/DDBJ whole genome shotgun (WGS) entry which is preliminary data.</text>
</comment>
<dbReference type="InterPro" id="IPR036188">
    <property type="entry name" value="FAD/NAD-bd_sf"/>
</dbReference>
<organism evidence="7 8">
    <name type="scientific">Theileria equi strain WA</name>
    <dbReference type="NCBI Taxonomy" id="1537102"/>
    <lineage>
        <taxon>Eukaryota</taxon>
        <taxon>Sar</taxon>
        <taxon>Alveolata</taxon>
        <taxon>Apicomplexa</taxon>
        <taxon>Aconoidasida</taxon>
        <taxon>Piroplasmida</taxon>
        <taxon>Theileriidae</taxon>
        <taxon>Theileria</taxon>
    </lineage>
</organism>
<dbReference type="STRING" id="1537102.L1LDW0"/>
<dbReference type="AlphaFoldDB" id="L1LDW0"/>
<dbReference type="SUPFAM" id="SSF51971">
    <property type="entry name" value="Nucleotide-binding domain"/>
    <property type="match status" value="1"/>
</dbReference>
<evidence type="ECO:0000313" key="8">
    <source>
        <dbReference type="Proteomes" id="UP000031512"/>
    </source>
</evidence>
<sequence length="356" mass="39898">MMPTRVCIVGAGPSGLYVAKALKRYIQGVKIDFFEKLDQPLGLLKFGVAPDRQSLRQTGQKLVQDDFRFFYNVTVGKDIQIPTLLKDYNFCVISCGAESPVSLKIPGDDTLGVFDSLDFIRWYNGYKYIDTSGSVKRYFNRLATLGRPTTACVIGNGNVALDVSRILLAPEESLLDTPKTLINDISAANICKVNVLGRRDWIYSKFTNSELRHLLNSPSLLSVVDPSVNIQDSTNRILQRKGDIYKSMQGNWGSEKNKILQFHFSTTAEKIHEEEGQVARLDVKKRETVHFTSIPCDLLIKCIGYTHNEIAKELEKYIDNKRVFSSGWFKSEGKGDLSATIRESVELAKLIAGSSH</sequence>
<dbReference type="GeneID" id="15807945"/>
<dbReference type="Proteomes" id="UP000031512">
    <property type="component" value="Unassembled WGS sequence"/>
</dbReference>
<reference evidence="7 8" key="1">
    <citation type="journal article" date="2012" name="BMC Genomics">
        <title>Comparative genomic analysis and phylogenetic position of Theileria equi.</title>
        <authorList>
            <person name="Kappmeyer L.S."/>
            <person name="Thiagarajan M."/>
            <person name="Herndon D.R."/>
            <person name="Ramsay J.D."/>
            <person name="Caler E."/>
            <person name="Djikeng A."/>
            <person name="Gillespie J.J."/>
            <person name="Lau A.O."/>
            <person name="Roalson E.H."/>
            <person name="Silva J.C."/>
            <person name="Silva M.G."/>
            <person name="Suarez C.E."/>
            <person name="Ueti M.W."/>
            <person name="Nene V.M."/>
            <person name="Mealey R.H."/>
            <person name="Knowles D.P."/>
            <person name="Brayton K.A."/>
        </authorList>
    </citation>
    <scope>NUCLEOTIDE SEQUENCE [LARGE SCALE GENOMIC DNA]</scope>
    <source>
        <strain evidence="7 8">WA</strain>
    </source>
</reference>
<dbReference type="RefSeq" id="XP_004832993.1">
    <property type="nucleotide sequence ID" value="XM_004832936.1"/>
</dbReference>
<dbReference type="Gene3D" id="3.40.50.720">
    <property type="entry name" value="NAD(P)-binding Rossmann-like Domain"/>
    <property type="match status" value="1"/>
</dbReference>
<evidence type="ECO:0000256" key="4">
    <source>
        <dbReference type="ARBA" id="ARBA00022857"/>
    </source>
</evidence>
<name>L1LDW0_THEEQ</name>
<dbReference type="InterPro" id="IPR055275">
    <property type="entry name" value="Ferredox_Rdtase"/>
</dbReference>
<evidence type="ECO:0000256" key="2">
    <source>
        <dbReference type="ARBA" id="ARBA00022630"/>
    </source>
</evidence>
<dbReference type="Pfam" id="PF07992">
    <property type="entry name" value="Pyr_redox_2"/>
    <property type="match status" value="1"/>
</dbReference>
<evidence type="ECO:0000313" key="7">
    <source>
        <dbReference type="EMBL" id="EKX73541.1"/>
    </source>
</evidence>
<keyword evidence="8" id="KW-1185">Reference proteome</keyword>
<dbReference type="PRINTS" id="PR00419">
    <property type="entry name" value="ADXRDTASE"/>
</dbReference>
<dbReference type="KEGG" id="beq:BEWA_035770"/>
<evidence type="ECO:0000256" key="3">
    <source>
        <dbReference type="ARBA" id="ARBA00022827"/>
    </source>
</evidence>
<keyword evidence="3" id="KW-0274">FAD</keyword>
<keyword evidence="2" id="KW-0285">Flavoprotein</keyword>
<dbReference type="VEuPathDB" id="PiroplasmaDB:BEWA_035770"/>
<accession>L1LDW0</accession>
<keyword evidence="5" id="KW-0560">Oxidoreductase</keyword>
<dbReference type="PANTHER" id="PTHR48467">
    <property type="entry name" value="GLUTAMATE SYNTHASE 1 [NADH], CHLOROPLASTIC-LIKE"/>
    <property type="match status" value="1"/>
</dbReference>
<feature type="domain" description="FAD/NAD(P)-binding" evidence="6">
    <location>
        <begin position="5"/>
        <end position="212"/>
    </location>
</feature>
<dbReference type="InterPro" id="IPR023753">
    <property type="entry name" value="FAD/NAD-binding_dom"/>
</dbReference>
<comment type="cofactor">
    <cofactor evidence="1">
        <name>FAD</name>
        <dbReference type="ChEBI" id="CHEBI:57692"/>
    </cofactor>
</comment>
<evidence type="ECO:0000259" key="6">
    <source>
        <dbReference type="Pfam" id="PF07992"/>
    </source>
</evidence>
<evidence type="ECO:0000256" key="1">
    <source>
        <dbReference type="ARBA" id="ARBA00001974"/>
    </source>
</evidence>
<dbReference type="OrthoDB" id="333024at2759"/>
<dbReference type="PANTHER" id="PTHR48467:SF1">
    <property type="entry name" value="GLUTAMATE SYNTHASE 1 [NADH], CHLOROPLASTIC-LIKE"/>
    <property type="match status" value="1"/>
</dbReference>
<gene>
    <name evidence="7" type="ORF">BEWA_035770</name>
</gene>
<proteinExistence type="predicted"/>
<dbReference type="GO" id="GO:0016491">
    <property type="term" value="F:oxidoreductase activity"/>
    <property type="evidence" value="ECO:0007669"/>
    <property type="project" value="UniProtKB-KW"/>
</dbReference>
<dbReference type="eggNOG" id="KOG1800">
    <property type="taxonomic scope" value="Eukaryota"/>
</dbReference>
<protein>
    <recommendedName>
        <fullName evidence="6">FAD/NAD(P)-binding domain-containing protein</fullName>
    </recommendedName>
</protein>
<evidence type="ECO:0000256" key="5">
    <source>
        <dbReference type="ARBA" id="ARBA00023002"/>
    </source>
</evidence>